<accession>A0ACC1SPY9</accession>
<proteinExistence type="predicted"/>
<sequence length="274" mass="29801">MRTSTLFLNVCGAALASAGCFTSGDLWDAGSDDWGVGVQAARDAAKKFCDDGTLSGDFIPHQYKFACSNLNSGLKVDFRVAADGLPRITTPSINMSPEQCLTYLSNEINGCDLGGSSSVDFPNAGSFTFTLYSYPTRTIEDERSIFRLKAGIHIRFDLRIFGLVPKLSLRLDGNVSSQYDLHVLDARQAEFAQIYHNRTVDNSPSDSLQYLFSRFAWAVMLLIGPFLLSGEGRRVVRCRVGAAEQAGDEKLLQAGTHTKFPGPRALSDQFGSAG</sequence>
<evidence type="ECO:0000313" key="1">
    <source>
        <dbReference type="EMBL" id="KAJ3544144.1"/>
    </source>
</evidence>
<organism evidence="1 2">
    <name type="scientific">Fusarium decemcellulare</name>
    <dbReference type="NCBI Taxonomy" id="57161"/>
    <lineage>
        <taxon>Eukaryota</taxon>
        <taxon>Fungi</taxon>
        <taxon>Dikarya</taxon>
        <taxon>Ascomycota</taxon>
        <taxon>Pezizomycotina</taxon>
        <taxon>Sordariomycetes</taxon>
        <taxon>Hypocreomycetidae</taxon>
        <taxon>Hypocreales</taxon>
        <taxon>Nectriaceae</taxon>
        <taxon>Fusarium</taxon>
        <taxon>Fusarium decemcellulare species complex</taxon>
    </lineage>
</organism>
<gene>
    <name evidence="1" type="ORF">NM208_g3217</name>
</gene>
<keyword evidence="2" id="KW-1185">Reference proteome</keyword>
<dbReference type="EMBL" id="JANRMS010000210">
    <property type="protein sequence ID" value="KAJ3544144.1"/>
    <property type="molecule type" value="Genomic_DNA"/>
</dbReference>
<dbReference type="Proteomes" id="UP001148629">
    <property type="component" value="Unassembled WGS sequence"/>
</dbReference>
<comment type="caution">
    <text evidence="1">The sequence shown here is derived from an EMBL/GenBank/DDBJ whole genome shotgun (WGS) entry which is preliminary data.</text>
</comment>
<reference evidence="1" key="1">
    <citation type="submission" date="2022-08" db="EMBL/GenBank/DDBJ databases">
        <title>Genome Sequence of Fusarium decemcellulare.</title>
        <authorList>
            <person name="Buettner E."/>
        </authorList>
    </citation>
    <scope>NUCLEOTIDE SEQUENCE</scope>
    <source>
        <strain evidence="1">Babe19</strain>
    </source>
</reference>
<name>A0ACC1SPY9_9HYPO</name>
<protein>
    <submittedName>
        <fullName evidence="1">Uncharacterized protein</fullName>
    </submittedName>
</protein>
<evidence type="ECO:0000313" key="2">
    <source>
        <dbReference type="Proteomes" id="UP001148629"/>
    </source>
</evidence>